<evidence type="ECO:0000313" key="2">
    <source>
        <dbReference type="Proteomes" id="UP000436468"/>
    </source>
</evidence>
<proteinExistence type="predicted"/>
<name>A0A844SPU4_9BRAD</name>
<dbReference type="AlphaFoldDB" id="A0A844SPU4"/>
<accession>A0A844SPU4</accession>
<dbReference type="EMBL" id="WQNF01000005">
    <property type="protein sequence ID" value="MVT65402.1"/>
    <property type="molecule type" value="Genomic_DNA"/>
</dbReference>
<dbReference type="RefSeq" id="WP_157342809.1">
    <property type="nucleotide sequence ID" value="NZ_WQNF01000005.1"/>
</dbReference>
<evidence type="ECO:0000313" key="1">
    <source>
        <dbReference type="EMBL" id="MVT65402.1"/>
    </source>
</evidence>
<organism evidence="1 2">
    <name type="scientific">Bradyrhizobium pachyrhizi</name>
    <dbReference type="NCBI Taxonomy" id="280333"/>
    <lineage>
        <taxon>Bacteria</taxon>
        <taxon>Pseudomonadati</taxon>
        <taxon>Pseudomonadota</taxon>
        <taxon>Alphaproteobacteria</taxon>
        <taxon>Hyphomicrobiales</taxon>
        <taxon>Nitrobacteraceae</taxon>
        <taxon>Bradyrhizobium</taxon>
    </lineage>
</organism>
<reference evidence="1 2" key="1">
    <citation type="submission" date="2019-12" db="EMBL/GenBank/DDBJ databases">
        <title>Draft genome sequences Bradyrhizobium cajani AMBPC1010, Bradyrhizobium pachyrhizi AMBPC1040 and Bradyrhizobium yuanmingense ALSPC3051, three plant growth promoting strains isolated from nodules of Cajanus cajan L. in Dominican Republic.</title>
        <authorList>
            <person name="Flores-Felix J.D."/>
            <person name="Araujo J."/>
            <person name="Diaz-Alcantara C."/>
            <person name="Gonzalez-Andres F."/>
            <person name="Velazquez E."/>
        </authorList>
    </citation>
    <scope>NUCLEOTIDE SEQUENCE [LARGE SCALE GENOMIC DNA]</scope>
    <source>
        <strain evidence="1 2">1040</strain>
    </source>
</reference>
<keyword evidence="2" id="KW-1185">Reference proteome</keyword>
<sequence length="89" mass="9775">MTLQQAAKAALRACRPDSMGFSSRLAGTFQFPDVSDDRPPAAKQRALGLCAALAYDVCECSLNSADVAWRMFAVDGRRHHCRFVNLDRA</sequence>
<gene>
    <name evidence="1" type="ORF">GPL21_09820</name>
</gene>
<protein>
    <submittedName>
        <fullName evidence="1">Uncharacterized protein</fullName>
    </submittedName>
</protein>
<dbReference type="Proteomes" id="UP000436468">
    <property type="component" value="Unassembled WGS sequence"/>
</dbReference>
<comment type="caution">
    <text evidence="1">The sequence shown here is derived from an EMBL/GenBank/DDBJ whole genome shotgun (WGS) entry which is preliminary data.</text>
</comment>